<dbReference type="AlphaFoldDB" id="A0A699I489"/>
<organism evidence="1">
    <name type="scientific">Tanacetum cinerariifolium</name>
    <name type="common">Dalmatian daisy</name>
    <name type="synonym">Chrysanthemum cinerariifolium</name>
    <dbReference type="NCBI Taxonomy" id="118510"/>
    <lineage>
        <taxon>Eukaryota</taxon>
        <taxon>Viridiplantae</taxon>
        <taxon>Streptophyta</taxon>
        <taxon>Embryophyta</taxon>
        <taxon>Tracheophyta</taxon>
        <taxon>Spermatophyta</taxon>
        <taxon>Magnoliopsida</taxon>
        <taxon>eudicotyledons</taxon>
        <taxon>Gunneridae</taxon>
        <taxon>Pentapetalae</taxon>
        <taxon>asterids</taxon>
        <taxon>campanulids</taxon>
        <taxon>Asterales</taxon>
        <taxon>Asteraceae</taxon>
        <taxon>Asteroideae</taxon>
        <taxon>Anthemideae</taxon>
        <taxon>Anthemidinae</taxon>
        <taxon>Tanacetum</taxon>
    </lineage>
</organism>
<name>A0A699I489_TANCI</name>
<reference evidence="1" key="1">
    <citation type="journal article" date="2019" name="Sci. Rep.">
        <title>Draft genome of Tanacetum cinerariifolium, the natural source of mosquito coil.</title>
        <authorList>
            <person name="Yamashiro T."/>
            <person name="Shiraishi A."/>
            <person name="Satake H."/>
            <person name="Nakayama K."/>
        </authorList>
    </citation>
    <scope>NUCLEOTIDE SEQUENCE</scope>
</reference>
<accession>A0A699I489</accession>
<protein>
    <submittedName>
        <fullName evidence="1">Zinc finger, CCHC-type</fullName>
    </submittedName>
</protein>
<gene>
    <name evidence="1" type="ORF">Tci_463246</name>
</gene>
<comment type="caution">
    <text evidence="1">The sequence shown here is derived from an EMBL/GenBank/DDBJ whole genome shotgun (WGS) entry which is preliminary data.</text>
</comment>
<sequence length="259" mass="30227">MKRISHRDDVKKHLGVKFSLRGEPWEMYLLELVWIVGLYSQLRARENATLSRLSRAETVKATYLLMELWPSIGDGKFNVGNTKVASIRNPRVKLAHRCIATTISGRKESTHRVIEIDLYYLYCIYMERVVYNIPYWLAKYLKSIRDKILICRVDVCDYDCPIFWVADQINKGCIRICVWPATRAVEKDDEAEEEVGGEAANMGAGGSAKMYRNMSQGDWQVRQALWMEQQDKGWGQFDTWKGQHEAQANWMYDHTVREF</sequence>
<evidence type="ECO:0000313" key="1">
    <source>
        <dbReference type="EMBL" id="GEY91272.1"/>
    </source>
</evidence>
<dbReference type="EMBL" id="BKCJ010221779">
    <property type="protein sequence ID" value="GEY91272.1"/>
    <property type="molecule type" value="Genomic_DNA"/>
</dbReference>
<proteinExistence type="predicted"/>